<feature type="chain" id="PRO_5047437458" evidence="1">
    <location>
        <begin position="29"/>
        <end position="131"/>
    </location>
</feature>
<accession>A0ABM8EEH9</accession>
<gene>
    <name evidence="2" type="ORF">SS37A_39830</name>
</gene>
<evidence type="ECO:0000313" key="3">
    <source>
        <dbReference type="Proteomes" id="UP001317629"/>
    </source>
</evidence>
<dbReference type="EMBL" id="AP027144">
    <property type="protein sequence ID" value="BDV36453.1"/>
    <property type="molecule type" value="Genomic_DNA"/>
</dbReference>
<reference evidence="2 3" key="1">
    <citation type="journal article" date="2023" name="Int. J. Syst. Evol. Microbiol.">
        <title>Methylocystis iwaonis sp. nov., a type II methane-oxidizing bacterium from surface soil of a rice paddy field in Japan, and emended description of the genus Methylocystis (ex Whittenbury et al. 1970) Bowman et al. 1993.</title>
        <authorList>
            <person name="Kaise H."/>
            <person name="Sawadogo J.B."/>
            <person name="Alam M.S."/>
            <person name="Ueno C."/>
            <person name="Dianou D."/>
            <person name="Shinjo R."/>
            <person name="Asakawa S."/>
        </authorList>
    </citation>
    <scope>NUCLEOTIDE SEQUENCE [LARGE SCALE GENOMIC DNA]</scope>
    <source>
        <strain evidence="2 3">SS37A-Re</strain>
    </source>
</reference>
<proteinExistence type="predicted"/>
<organism evidence="2 3">
    <name type="scientific">Methylocystis iwaonis</name>
    <dbReference type="NCBI Taxonomy" id="2885079"/>
    <lineage>
        <taxon>Bacteria</taxon>
        <taxon>Pseudomonadati</taxon>
        <taxon>Pseudomonadota</taxon>
        <taxon>Alphaproteobacteria</taxon>
        <taxon>Hyphomicrobiales</taxon>
        <taxon>Methylocystaceae</taxon>
        <taxon>Methylocystis</taxon>
    </lineage>
</organism>
<feature type="signal peptide" evidence="1">
    <location>
        <begin position="1"/>
        <end position="28"/>
    </location>
</feature>
<name>A0ABM8EEH9_9HYPH</name>
<keyword evidence="3" id="KW-1185">Reference proteome</keyword>
<evidence type="ECO:0000313" key="2">
    <source>
        <dbReference type="EMBL" id="BDV36453.1"/>
    </source>
</evidence>
<dbReference type="Proteomes" id="UP001317629">
    <property type="component" value="Plasmid pSS37A-Re-2"/>
</dbReference>
<keyword evidence="2" id="KW-0614">Plasmid</keyword>
<geneLocation type="plasmid" evidence="2 3">
    <name>pSS37A-Re-2</name>
</geneLocation>
<protein>
    <submittedName>
        <fullName evidence="2">Uncharacterized protein</fullName>
    </submittedName>
</protein>
<keyword evidence="1" id="KW-0732">Signal</keyword>
<evidence type="ECO:0000256" key="1">
    <source>
        <dbReference type="SAM" id="SignalP"/>
    </source>
</evidence>
<sequence length="131" mass="13062">MQKNVKSALAAALCGATALAVLPTEVLAGPMTAAPPGSLGITTPVERAYYRGNRRGYYPGYGGYYQRGYGYSPGAAVAGAAAGLLGAGIAGASGYGSGYPSYGAGGFGSGAPYGGGPCYQWDSIAGWVWRC</sequence>